<dbReference type="GO" id="GO:0016747">
    <property type="term" value="F:acyltransferase activity, transferring groups other than amino-acyl groups"/>
    <property type="evidence" value="ECO:0007669"/>
    <property type="project" value="InterPro"/>
</dbReference>
<dbReference type="PATRIC" id="fig|1555112.3.peg.3615"/>
<accession>A0A0K2SQI0</accession>
<protein>
    <recommendedName>
        <fullName evidence="1">N-acetyltransferase domain-containing protein</fullName>
    </recommendedName>
</protein>
<dbReference type="Proteomes" id="UP000065807">
    <property type="component" value="Chromosome"/>
</dbReference>
<feature type="domain" description="N-acetyltransferase" evidence="1">
    <location>
        <begin position="25"/>
        <end position="195"/>
    </location>
</feature>
<reference evidence="3" key="1">
    <citation type="submission" date="2015-07" db="EMBL/GenBank/DDBJ databases">
        <title>Complete genome sequence and phylogenetic analysis of Limnochorda pilosa.</title>
        <authorList>
            <person name="Watanabe M."/>
            <person name="Kojima H."/>
            <person name="Fukui M."/>
        </authorList>
    </citation>
    <scope>NUCLEOTIDE SEQUENCE [LARGE SCALE GENOMIC DNA]</scope>
    <source>
        <strain evidence="3">HC45</strain>
    </source>
</reference>
<dbReference type="KEGG" id="lpil:LIP_3577"/>
<evidence type="ECO:0000313" key="3">
    <source>
        <dbReference type="Proteomes" id="UP000065807"/>
    </source>
</evidence>
<evidence type="ECO:0000259" key="1">
    <source>
        <dbReference type="PROSITE" id="PS51186"/>
    </source>
</evidence>
<dbReference type="Gene3D" id="3.40.630.30">
    <property type="match status" value="1"/>
</dbReference>
<dbReference type="AlphaFoldDB" id="A0A0K2SQI0"/>
<keyword evidence="3" id="KW-1185">Reference proteome</keyword>
<dbReference type="SUPFAM" id="SSF55729">
    <property type="entry name" value="Acyl-CoA N-acyltransferases (Nat)"/>
    <property type="match status" value="1"/>
</dbReference>
<dbReference type="EMBL" id="AP014924">
    <property type="protein sequence ID" value="BAS29388.1"/>
    <property type="molecule type" value="Genomic_DNA"/>
</dbReference>
<dbReference type="PROSITE" id="PS51186">
    <property type="entry name" value="GNAT"/>
    <property type="match status" value="1"/>
</dbReference>
<reference evidence="3" key="2">
    <citation type="journal article" date="2016" name="Int. J. Syst. Evol. Microbiol.">
        <title>Complete genome sequence and cell structure of Limnochorda pilosa, a Gram-negative spore-former within the phylum Firmicutes.</title>
        <authorList>
            <person name="Watanabe M."/>
            <person name="Kojima H."/>
            <person name="Fukui M."/>
        </authorList>
    </citation>
    <scope>NUCLEOTIDE SEQUENCE [LARGE SCALE GENOMIC DNA]</scope>
    <source>
        <strain evidence="3">HC45</strain>
    </source>
</reference>
<gene>
    <name evidence="2" type="ORF">LIP_3577</name>
</gene>
<sequence length="195" mass="21750">MAYSVHYWSETTYSLEPGAFSWPFLEERSATLTSAAAATGAEQEQVGEIHATRVDVGLWEDRYADEVRLLDALDFVSQDLARAAVAVLGPESGEPRDEFLTALGPFPAFLFISRFVVRRDLRSQGLGTRFFEAALPVMAADAGLVLLEPLPFADEWGYHPGEAIPEEMVERLRGFYQRQGFRPLGATGLWYRDSI</sequence>
<name>A0A0K2SQI0_LIMPI</name>
<proteinExistence type="predicted"/>
<dbReference type="InterPro" id="IPR016181">
    <property type="entry name" value="Acyl_CoA_acyltransferase"/>
</dbReference>
<organism evidence="2 3">
    <name type="scientific">Limnochorda pilosa</name>
    <dbReference type="NCBI Taxonomy" id="1555112"/>
    <lineage>
        <taxon>Bacteria</taxon>
        <taxon>Bacillati</taxon>
        <taxon>Bacillota</taxon>
        <taxon>Limnochordia</taxon>
        <taxon>Limnochordales</taxon>
        <taxon>Limnochordaceae</taxon>
        <taxon>Limnochorda</taxon>
    </lineage>
</organism>
<dbReference type="InterPro" id="IPR000182">
    <property type="entry name" value="GNAT_dom"/>
</dbReference>
<evidence type="ECO:0000313" key="2">
    <source>
        <dbReference type="EMBL" id="BAS29388.1"/>
    </source>
</evidence>